<keyword evidence="2" id="KW-0808">Transferase</keyword>
<dbReference type="EMBL" id="CU459003">
    <property type="protein sequence ID" value="CAM76481.1"/>
    <property type="molecule type" value="Genomic_DNA"/>
</dbReference>
<organism evidence="2">
    <name type="scientific">Magnetospirillum gryphiswaldense</name>
    <dbReference type="NCBI Taxonomy" id="55518"/>
    <lineage>
        <taxon>Bacteria</taxon>
        <taxon>Pseudomonadati</taxon>
        <taxon>Pseudomonadota</taxon>
        <taxon>Alphaproteobacteria</taxon>
        <taxon>Rhodospirillales</taxon>
        <taxon>Rhodospirillaceae</taxon>
        <taxon>Magnetospirillum</taxon>
    </lineage>
</organism>
<dbReference type="SUPFAM" id="SSF55729">
    <property type="entry name" value="Acyl-CoA N-acyltransferases (Nat)"/>
    <property type="match status" value="1"/>
</dbReference>
<dbReference type="PANTHER" id="PTHR43792">
    <property type="entry name" value="GNAT FAMILY, PUTATIVE (AFU_ORTHOLOGUE AFUA_3G00765)-RELATED-RELATED"/>
    <property type="match status" value="1"/>
</dbReference>
<protein>
    <submittedName>
        <fullName evidence="2">GCN5-related N-acetyltransferase</fullName>
    </submittedName>
</protein>
<dbReference type="Pfam" id="PF13302">
    <property type="entry name" value="Acetyltransf_3"/>
    <property type="match status" value="1"/>
</dbReference>
<dbReference type="AlphaFoldDB" id="A4U0S4"/>
<dbReference type="InterPro" id="IPR051531">
    <property type="entry name" value="N-acetyltransferase"/>
</dbReference>
<evidence type="ECO:0000259" key="1">
    <source>
        <dbReference type="PROSITE" id="PS51186"/>
    </source>
</evidence>
<accession>A4U0S4</accession>
<sequence length="178" mass="19666">MRTQRLILRAWRSDDLAAFRLINADPEVMALMPSTLDSGQSDAQGLRIMDNLSTRGWGLWAVEVQGGSPFIGYVGLNEPAQPMPFATQGQTVEMAWRLGRGHWGHGYAAEAAAAALDFGFSTLGLPEIIAYTVPHNNRSRRVMERIGLVHDTAGDFDHPVLPPGHALRRHVLYRKSHS</sequence>
<proteinExistence type="predicted"/>
<dbReference type="PROSITE" id="PS51186">
    <property type="entry name" value="GNAT"/>
    <property type="match status" value="1"/>
</dbReference>
<dbReference type="PANTHER" id="PTHR43792:SF1">
    <property type="entry name" value="N-ACETYLTRANSFERASE DOMAIN-CONTAINING PROTEIN"/>
    <property type="match status" value="1"/>
</dbReference>
<gene>
    <name evidence="2" type="ORF">MGR_3208</name>
</gene>
<reference evidence="2" key="1">
    <citation type="journal article" date="2007" name="J. Bacteriol.">
        <title>Comparative genome analysis of four magnetotactic bacteria reveals a complex set of group-specific genes implicated in magnetosome biomineralization and function.</title>
        <authorList>
            <person name="Richter M."/>
            <person name="Kube M."/>
            <person name="Bazylinski D.A."/>
            <person name="Lombardot T."/>
            <person name="Gloeckner F.O."/>
            <person name="Reinhardt R."/>
            <person name="Schueler D."/>
        </authorList>
    </citation>
    <scope>NUCLEOTIDE SEQUENCE</scope>
    <source>
        <strain evidence="2">MSR-1</strain>
    </source>
</reference>
<dbReference type="InterPro" id="IPR016181">
    <property type="entry name" value="Acyl_CoA_acyltransferase"/>
</dbReference>
<dbReference type="GO" id="GO:0016747">
    <property type="term" value="F:acyltransferase activity, transferring groups other than amino-acyl groups"/>
    <property type="evidence" value="ECO:0007669"/>
    <property type="project" value="InterPro"/>
</dbReference>
<name>A4U0S4_9PROT</name>
<dbReference type="InterPro" id="IPR000182">
    <property type="entry name" value="GNAT_dom"/>
</dbReference>
<dbReference type="Gene3D" id="3.40.630.30">
    <property type="match status" value="1"/>
</dbReference>
<evidence type="ECO:0000313" key="2">
    <source>
        <dbReference type="EMBL" id="CAM76481.1"/>
    </source>
</evidence>
<feature type="domain" description="N-acetyltransferase" evidence="1">
    <location>
        <begin position="6"/>
        <end position="178"/>
    </location>
</feature>